<proteinExistence type="predicted"/>
<evidence type="ECO:0000313" key="1">
    <source>
        <dbReference type="EMBL" id="VAW99443.1"/>
    </source>
</evidence>
<gene>
    <name evidence="1" type="ORF">MNBD_GAMMA19-1992</name>
</gene>
<organism evidence="1">
    <name type="scientific">hydrothermal vent metagenome</name>
    <dbReference type="NCBI Taxonomy" id="652676"/>
    <lineage>
        <taxon>unclassified sequences</taxon>
        <taxon>metagenomes</taxon>
        <taxon>ecological metagenomes</taxon>
    </lineage>
</organism>
<protein>
    <submittedName>
        <fullName evidence="1">Uncharacterized protein</fullName>
    </submittedName>
</protein>
<sequence>MFGFNRQTALLDGESVCWMLDVFDWALVNFDSRKLQAETKLIYPNNDYFPGKESSVEGMAALIFAQVKSYAGIAALPCDLQNETGVSHTVPSESGSAELPMVPDSKKWIFTYHTHTLNNPEVLIASFVHQIAYHIVSSAHNPPPGGNENWPHVAEILATIMGFGVIMANTANTQKIRSCGSCSGPAVERESFLSQYDMSYALAIFCTLKNIPVKEATLHLKKTLRTFYKKAHKEISSKNFSSNDRLTSLQAAWLSNHPHVSKDNQ</sequence>
<dbReference type="AlphaFoldDB" id="A0A3B1AHT1"/>
<name>A0A3B1AHT1_9ZZZZ</name>
<accession>A0A3B1AHT1</accession>
<dbReference type="EMBL" id="UOFV01000177">
    <property type="protein sequence ID" value="VAW99443.1"/>
    <property type="molecule type" value="Genomic_DNA"/>
</dbReference>
<reference evidence="1" key="1">
    <citation type="submission" date="2018-06" db="EMBL/GenBank/DDBJ databases">
        <authorList>
            <person name="Zhirakovskaya E."/>
        </authorList>
    </citation>
    <scope>NUCLEOTIDE SEQUENCE</scope>
</reference>